<dbReference type="EMBL" id="CP142149">
    <property type="protein sequence ID" value="WSE31027.1"/>
    <property type="molecule type" value="Genomic_DNA"/>
</dbReference>
<evidence type="ECO:0008006" key="3">
    <source>
        <dbReference type="Google" id="ProtNLM"/>
    </source>
</evidence>
<reference evidence="1 2" key="1">
    <citation type="journal article" date="2015" name="Int. J. Syst. Evol. Microbiol.">
        <title>Amycolatopsis rhabdoformis sp. nov., an actinomycete isolated from a tropical forest soil.</title>
        <authorList>
            <person name="Souza W.R."/>
            <person name="Silva R.E."/>
            <person name="Goodfellow M."/>
            <person name="Busarakam K."/>
            <person name="Figueiro F.S."/>
            <person name="Ferreira D."/>
            <person name="Rodrigues-Filho E."/>
            <person name="Moraes L.A.B."/>
            <person name="Zucchi T.D."/>
        </authorList>
    </citation>
    <scope>NUCLEOTIDE SEQUENCE [LARGE SCALE GENOMIC DNA]</scope>
    <source>
        <strain evidence="1 2">NCIMB 14900</strain>
    </source>
</reference>
<organism evidence="1 2">
    <name type="scientific">Amycolatopsis rhabdoformis</name>
    <dbReference type="NCBI Taxonomy" id="1448059"/>
    <lineage>
        <taxon>Bacteria</taxon>
        <taxon>Bacillati</taxon>
        <taxon>Actinomycetota</taxon>
        <taxon>Actinomycetes</taxon>
        <taxon>Pseudonocardiales</taxon>
        <taxon>Pseudonocardiaceae</taxon>
        <taxon>Amycolatopsis</taxon>
    </lineage>
</organism>
<name>A0ABZ1IA00_9PSEU</name>
<gene>
    <name evidence="1" type="ORF">VSH64_02640</name>
</gene>
<keyword evidence="2" id="KW-1185">Reference proteome</keyword>
<evidence type="ECO:0000313" key="2">
    <source>
        <dbReference type="Proteomes" id="UP001330812"/>
    </source>
</evidence>
<sequence length="66" mass="7330">MRHSGGDELSRRIDGDEPSIREWRLEHLDADEKALPWLEESATVIDTEGRAPGEIARFIADADAVG</sequence>
<evidence type="ECO:0000313" key="1">
    <source>
        <dbReference type="EMBL" id="WSE31027.1"/>
    </source>
</evidence>
<dbReference type="Proteomes" id="UP001330812">
    <property type="component" value="Chromosome"/>
</dbReference>
<accession>A0ABZ1IA00</accession>
<protein>
    <recommendedName>
        <fullName evidence="3">Shikimate kinase</fullName>
    </recommendedName>
</protein>
<dbReference type="RefSeq" id="WP_326833840.1">
    <property type="nucleotide sequence ID" value="NZ_CP142149.1"/>
</dbReference>
<proteinExistence type="predicted"/>